<dbReference type="EMBL" id="JAVAMP010000024">
    <property type="protein sequence ID" value="MDP5277102.1"/>
    <property type="molecule type" value="Genomic_DNA"/>
</dbReference>
<evidence type="ECO:0000256" key="1">
    <source>
        <dbReference type="ARBA" id="ARBA00022723"/>
    </source>
</evidence>
<organism evidence="3 4">
    <name type="scientific">Chengkuizengella axinellae</name>
    <dbReference type="NCBI Taxonomy" id="3064388"/>
    <lineage>
        <taxon>Bacteria</taxon>
        <taxon>Bacillati</taxon>
        <taxon>Bacillota</taxon>
        <taxon>Bacilli</taxon>
        <taxon>Bacillales</taxon>
        <taxon>Paenibacillaceae</taxon>
        <taxon>Chengkuizengella</taxon>
    </lineage>
</organism>
<dbReference type="CDD" id="cd03416">
    <property type="entry name" value="CbiX_SirB_N"/>
    <property type="match status" value="1"/>
</dbReference>
<gene>
    <name evidence="3" type="ORF">Q5Y73_23685</name>
</gene>
<sequence>MKKYGLLVISHGSRNEKWVRLVDQAVDEVGLDDSIPKESSFLELVENRLIQDGIYRLEDQGVTDIIVIPLFVSSGSTHLDEISYALGVISTPILETDMTPMDINSNIHLGVPVDDDPIIANILYERIKDLSKHPQQEVVCIVGHGSKEKGFHAKWRSGLESLAQRVQKLGGFAGSDSAMLLPNQVYCKMKVLHKKYPNHKVIIVPLFLSEGYFTNDVIPSRLKEFIYLYNGKPILPDIKISIWIEQQVNDMIK</sequence>
<keyword evidence="4" id="KW-1185">Reference proteome</keyword>
<proteinExistence type="predicted"/>
<comment type="caution">
    <text evidence="3">The sequence shown here is derived from an EMBL/GenBank/DDBJ whole genome shotgun (WGS) entry which is preliminary data.</text>
</comment>
<dbReference type="Proteomes" id="UP001231941">
    <property type="component" value="Unassembled WGS sequence"/>
</dbReference>
<accession>A0ABT9J649</accession>
<evidence type="ECO:0000256" key="2">
    <source>
        <dbReference type="ARBA" id="ARBA00023239"/>
    </source>
</evidence>
<protein>
    <submittedName>
        <fullName evidence="3">CbiX/SirB N-terminal domain-containing protein</fullName>
    </submittedName>
</protein>
<dbReference type="PANTHER" id="PTHR33542">
    <property type="entry name" value="SIROHYDROCHLORIN FERROCHELATASE, CHLOROPLASTIC"/>
    <property type="match status" value="1"/>
</dbReference>
<dbReference type="PANTHER" id="PTHR33542:SF3">
    <property type="entry name" value="SIROHYDROCHLORIN FERROCHELATASE, CHLOROPLASTIC"/>
    <property type="match status" value="1"/>
</dbReference>
<dbReference type="Pfam" id="PF01903">
    <property type="entry name" value="CbiX"/>
    <property type="match status" value="2"/>
</dbReference>
<dbReference type="InterPro" id="IPR002762">
    <property type="entry name" value="CbiX-like"/>
</dbReference>
<dbReference type="RefSeq" id="WP_305994403.1">
    <property type="nucleotide sequence ID" value="NZ_JAVAMP010000024.1"/>
</dbReference>
<evidence type="ECO:0000313" key="4">
    <source>
        <dbReference type="Proteomes" id="UP001231941"/>
    </source>
</evidence>
<keyword evidence="2" id="KW-0456">Lyase</keyword>
<dbReference type="InterPro" id="IPR050963">
    <property type="entry name" value="Sirohydro_Cobaltochel/CbiX"/>
</dbReference>
<dbReference type="Gene3D" id="3.40.50.1400">
    <property type="match status" value="2"/>
</dbReference>
<reference evidence="3 4" key="1">
    <citation type="submission" date="2023-08" db="EMBL/GenBank/DDBJ databases">
        <authorList>
            <person name="Park J.-S."/>
        </authorList>
    </citation>
    <scope>NUCLEOTIDE SEQUENCE [LARGE SCALE GENOMIC DNA]</scope>
    <source>
        <strain evidence="3 4">2205SS18-9</strain>
    </source>
</reference>
<keyword evidence="1" id="KW-0479">Metal-binding</keyword>
<evidence type="ECO:0000313" key="3">
    <source>
        <dbReference type="EMBL" id="MDP5277102.1"/>
    </source>
</evidence>
<name>A0ABT9J649_9BACL</name>
<dbReference type="SUPFAM" id="SSF53800">
    <property type="entry name" value="Chelatase"/>
    <property type="match status" value="1"/>
</dbReference>